<keyword evidence="2" id="KW-1133">Transmembrane helix</keyword>
<feature type="transmembrane region" description="Helical" evidence="2">
    <location>
        <begin position="419"/>
        <end position="443"/>
    </location>
</feature>
<keyword evidence="5" id="KW-1185">Reference proteome</keyword>
<comment type="subcellular location">
    <subcellularLocation>
        <location evidence="1">Cell membrane</location>
        <topology evidence="1">Peripheral membrane protein</topology>
        <orientation evidence="1">Cytoplasmic side</orientation>
    </subcellularLocation>
</comment>
<gene>
    <name evidence="4" type="ORF">RJT34_02170</name>
</gene>
<dbReference type="AlphaFoldDB" id="A0AAN9KHH2"/>
<reference evidence="4 5" key="1">
    <citation type="submission" date="2024-01" db="EMBL/GenBank/DDBJ databases">
        <title>The genomes of 5 underutilized Papilionoideae crops provide insights into root nodulation and disease resistance.</title>
        <authorList>
            <person name="Yuan L."/>
        </authorList>
    </citation>
    <scope>NUCLEOTIDE SEQUENCE [LARGE SCALE GENOMIC DNA]</scope>
    <source>
        <strain evidence="4">LY-2023</strain>
        <tissue evidence="4">Leaf</tissue>
    </source>
</reference>
<comment type="caution">
    <text evidence="4">The sequence shown here is derived from an EMBL/GenBank/DDBJ whole genome shotgun (WGS) entry which is preliminary data.</text>
</comment>
<dbReference type="SMART" id="SM00248">
    <property type="entry name" value="ANK"/>
    <property type="match status" value="4"/>
</dbReference>
<dbReference type="SUPFAM" id="SSF48403">
    <property type="entry name" value="Ankyrin repeat"/>
    <property type="match status" value="1"/>
</dbReference>
<organism evidence="4 5">
    <name type="scientific">Clitoria ternatea</name>
    <name type="common">Butterfly pea</name>
    <dbReference type="NCBI Taxonomy" id="43366"/>
    <lineage>
        <taxon>Eukaryota</taxon>
        <taxon>Viridiplantae</taxon>
        <taxon>Streptophyta</taxon>
        <taxon>Embryophyta</taxon>
        <taxon>Tracheophyta</taxon>
        <taxon>Spermatophyta</taxon>
        <taxon>Magnoliopsida</taxon>
        <taxon>eudicotyledons</taxon>
        <taxon>Gunneridae</taxon>
        <taxon>Pentapetalae</taxon>
        <taxon>rosids</taxon>
        <taxon>fabids</taxon>
        <taxon>Fabales</taxon>
        <taxon>Fabaceae</taxon>
        <taxon>Papilionoideae</taxon>
        <taxon>50 kb inversion clade</taxon>
        <taxon>NPAAA clade</taxon>
        <taxon>indigoferoid/millettioid clade</taxon>
        <taxon>Phaseoleae</taxon>
        <taxon>Clitoria</taxon>
    </lineage>
</organism>
<dbReference type="Gene3D" id="1.25.40.20">
    <property type="entry name" value="Ankyrin repeat-containing domain"/>
    <property type="match status" value="1"/>
</dbReference>
<dbReference type="InterPro" id="IPR036770">
    <property type="entry name" value="Ankyrin_rpt-contain_sf"/>
</dbReference>
<evidence type="ECO:0000256" key="2">
    <source>
        <dbReference type="SAM" id="Phobius"/>
    </source>
</evidence>
<evidence type="ECO:0000259" key="3">
    <source>
        <dbReference type="Pfam" id="PF13962"/>
    </source>
</evidence>
<keyword evidence="2" id="KW-0812">Transmembrane</keyword>
<proteinExistence type="predicted"/>
<feature type="transmembrane region" description="Helical" evidence="2">
    <location>
        <begin position="363"/>
        <end position="384"/>
    </location>
</feature>
<keyword evidence="2" id="KW-0472">Membrane</keyword>
<dbReference type="PANTHER" id="PTHR24128">
    <property type="entry name" value="HOMEOBOX PROTEIN WARIAI"/>
    <property type="match status" value="1"/>
</dbReference>
<evidence type="ECO:0000313" key="5">
    <source>
        <dbReference type="Proteomes" id="UP001359559"/>
    </source>
</evidence>
<accession>A0AAN9KHH2</accession>
<dbReference type="InterPro" id="IPR026961">
    <property type="entry name" value="PGG_dom"/>
</dbReference>
<dbReference type="GO" id="GO:0005886">
    <property type="term" value="C:plasma membrane"/>
    <property type="evidence" value="ECO:0007669"/>
    <property type="project" value="UniProtKB-SubCell"/>
</dbReference>
<evidence type="ECO:0000313" key="4">
    <source>
        <dbReference type="EMBL" id="KAK7317715.1"/>
    </source>
</evidence>
<dbReference type="EMBL" id="JAYKXN010000001">
    <property type="protein sequence ID" value="KAK7317715.1"/>
    <property type="molecule type" value="Genomic_DNA"/>
</dbReference>
<name>A0AAN9KHH2_CLITE</name>
<dbReference type="Pfam" id="PF13962">
    <property type="entry name" value="PGG"/>
    <property type="match status" value="1"/>
</dbReference>
<sequence length="472" mass="53347">MTYNHGTIFIFTLNMSIIERSTYEELNVAAEEGNISHLYAVIEKDPFALENIDQRPFIATPLHVAASFGRVQFAAEIMRLKPSFALKPNQQGWCPIHLALQRDQKRMVHCFITINKDLIRLKGREGFTPLHLVSQMGDLNLLNDFLKACPNSIEDVTVRNETALHIAVKNHQNYSLKFLVRWLKTYWYIGAEPSEYTILNWKDEEDNTILHISTSYNDREAIRVLAKRKILVDLKAKNSEGLTALEIAGTEETRRMLEKANEDDQNIMFKLFKFIYRLAETIQSILFNVPSEDRETYLIVVTLIATATYQASLSPPGGLYQPDTGNQNSLSHLNVGSILNSTAINTKSSVGVGGNSVMSTLDFIIFSLTNMLSFILSSFTIFGLIPSGSFLVVLVGLPLWFLQLNYIYSMLVISPTPFATTSVCIILIVLYITMLLEIPVFFAKVPGRGLLLMDRSATKNVDRIHRVKTFSF</sequence>
<feature type="transmembrane region" description="Helical" evidence="2">
    <location>
        <begin position="391"/>
        <end position="413"/>
    </location>
</feature>
<dbReference type="Proteomes" id="UP001359559">
    <property type="component" value="Unassembled WGS sequence"/>
</dbReference>
<dbReference type="InterPro" id="IPR002110">
    <property type="entry name" value="Ankyrin_rpt"/>
</dbReference>
<protein>
    <recommendedName>
        <fullName evidence="3">PGG domain-containing protein</fullName>
    </recommendedName>
</protein>
<evidence type="ECO:0000256" key="1">
    <source>
        <dbReference type="ARBA" id="ARBA00004413"/>
    </source>
</evidence>
<dbReference type="PANTHER" id="PTHR24128:SF87">
    <property type="entry name" value="ANKYRIN REPEAT FAMILY PROTEIN"/>
    <property type="match status" value="1"/>
</dbReference>
<feature type="domain" description="PGG" evidence="3">
    <location>
        <begin position="292"/>
        <end position="387"/>
    </location>
</feature>